<organism evidence="2 3">
    <name type="scientific">Olsenella profusa F0195</name>
    <dbReference type="NCBI Taxonomy" id="1125712"/>
    <lineage>
        <taxon>Bacteria</taxon>
        <taxon>Bacillati</taxon>
        <taxon>Actinomycetota</taxon>
        <taxon>Coriobacteriia</taxon>
        <taxon>Coriobacteriales</taxon>
        <taxon>Atopobiaceae</taxon>
        <taxon>Olsenella</taxon>
    </lineage>
</organism>
<reference evidence="2 3" key="1">
    <citation type="submission" date="2013-08" db="EMBL/GenBank/DDBJ databases">
        <authorList>
            <person name="Durkin A.S."/>
            <person name="Haft D.R."/>
            <person name="McCorrison J."/>
            <person name="Torralba M."/>
            <person name="Gillis M."/>
            <person name="Haft D.H."/>
            <person name="Methe B."/>
            <person name="Sutton G."/>
            <person name="Nelson K.E."/>
        </authorList>
    </citation>
    <scope>NUCLEOTIDE SEQUENCE [LARGE SCALE GENOMIC DNA]</scope>
    <source>
        <strain evidence="2 3">F0195</strain>
    </source>
</reference>
<feature type="region of interest" description="Disordered" evidence="1">
    <location>
        <begin position="76"/>
        <end position="214"/>
    </location>
</feature>
<gene>
    <name evidence="2" type="ORF">HMPREF1316_2520</name>
</gene>
<dbReference type="EMBL" id="AWEZ01000018">
    <property type="protein sequence ID" value="ERL09936.1"/>
    <property type="molecule type" value="Genomic_DNA"/>
</dbReference>
<dbReference type="AlphaFoldDB" id="U2VBH0"/>
<feature type="non-terminal residue" evidence="2">
    <location>
        <position position="349"/>
    </location>
</feature>
<accession>U2VBH0</accession>
<keyword evidence="3" id="KW-1185">Reference proteome</keyword>
<dbReference type="Proteomes" id="UP000016638">
    <property type="component" value="Unassembled WGS sequence"/>
</dbReference>
<feature type="compositionally biased region" description="Low complexity" evidence="1">
    <location>
        <begin position="238"/>
        <end position="261"/>
    </location>
</feature>
<feature type="compositionally biased region" description="Low complexity" evidence="1">
    <location>
        <begin position="123"/>
        <end position="139"/>
    </location>
</feature>
<evidence type="ECO:0000256" key="1">
    <source>
        <dbReference type="SAM" id="MobiDB-lite"/>
    </source>
</evidence>
<name>U2VBH0_9ACTN</name>
<protein>
    <submittedName>
        <fullName evidence="2">Uncharacterized protein</fullName>
    </submittedName>
</protein>
<feature type="region of interest" description="Disordered" evidence="1">
    <location>
        <begin position="238"/>
        <end position="349"/>
    </location>
</feature>
<comment type="caution">
    <text evidence="2">The sequence shown here is derived from an EMBL/GenBank/DDBJ whole genome shotgun (WGS) entry which is preliminary data.</text>
</comment>
<dbReference type="STRING" id="1125712.HMPREF1316_2520"/>
<evidence type="ECO:0000313" key="2">
    <source>
        <dbReference type="EMBL" id="ERL09936.1"/>
    </source>
</evidence>
<evidence type="ECO:0000313" key="3">
    <source>
        <dbReference type="Proteomes" id="UP000016638"/>
    </source>
</evidence>
<feature type="compositionally biased region" description="Low complexity" evidence="1">
    <location>
        <begin position="303"/>
        <end position="333"/>
    </location>
</feature>
<feature type="compositionally biased region" description="Low complexity" evidence="1">
    <location>
        <begin position="99"/>
        <end position="116"/>
    </location>
</feature>
<sequence>MGGRAERVGGAMVANLDRGTPPLGSVVALGRGSVPLMTHGRLRRRGKVTNRQHVESVVPAPTDRYAIISIVDGGSCRPRAHRPVAAGEGMPWTRRQRHAAPPSGAAPSPAGASCSAPPRPRSPWRAAAGGRTRTGPGRWSQGTPPGSGATWTPRAGGPSHRAGGARAGSRTAPPSSPGWATISWTGTWASLTRRGGWRSSPCAPTTSAGRAGGCSSAAGWCPWRTAAGATWTVMAPSSATATAATTGGSTTRGPSTPRTPSWAVPTPWRPPTGTAGASSGRTAGGCCGRRTKAAACKGPGPTPARRCCPPAAAPRWTPATSCGATSPRTAPGRSSPPSPPPVPSSGCSP</sequence>
<feature type="compositionally biased region" description="Low complexity" evidence="1">
    <location>
        <begin position="272"/>
        <end position="281"/>
    </location>
</feature>
<feature type="compositionally biased region" description="Pro residues" evidence="1">
    <location>
        <begin position="334"/>
        <end position="343"/>
    </location>
</feature>
<feature type="compositionally biased region" description="Low complexity" evidence="1">
    <location>
        <begin position="153"/>
        <end position="173"/>
    </location>
</feature>
<proteinExistence type="predicted"/>